<feature type="transmembrane region" description="Helical" evidence="2">
    <location>
        <begin position="306"/>
        <end position="326"/>
    </location>
</feature>
<evidence type="ECO:0000313" key="5">
    <source>
        <dbReference type="EMBL" id="MBE5023272.1"/>
    </source>
</evidence>
<evidence type="ECO:0000256" key="2">
    <source>
        <dbReference type="SAM" id="Phobius"/>
    </source>
</evidence>
<comment type="caution">
    <text evidence="5">The sequence shown here is derived from an EMBL/GenBank/DDBJ whole genome shotgun (WGS) entry which is preliminary data.</text>
</comment>
<organism evidence="5 6">
    <name type="scientific">Thermophilibacter gallinarum</name>
    <dbReference type="NCBI Taxonomy" id="2779357"/>
    <lineage>
        <taxon>Bacteria</taxon>
        <taxon>Bacillati</taxon>
        <taxon>Actinomycetota</taxon>
        <taxon>Coriobacteriia</taxon>
        <taxon>Coriobacteriales</taxon>
        <taxon>Atopobiaceae</taxon>
        <taxon>Thermophilibacter</taxon>
    </lineage>
</organism>
<reference evidence="5 6" key="1">
    <citation type="submission" date="2020-10" db="EMBL/GenBank/DDBJ databases">
        <title>ChiBAC.</title>
        <authorList>
            <person name="Zenner C."/>
            <person name="Hitch T.C.A."/>
            <person name="Clavel T."/>
        </authorList>
    </citation>
    <scope>NUCLEOTIDE SEQUENCE [LARGE SCALE GENOMIC DNA]</scope>
    <source>
        <strain evidence="5 6">DSM 107455</strain>
    </source>
</reference>
<feature type="domain" description="Zinc-ribbon" evidence="3">
    <location>
        <begin position="2"/>
        <end position="24"/>
    </location>
</feature>
<evidence type="ECO:0000259" key="4">
    <source>
        <dbReference type="Pfam" id="PF19789"/>
    </source>
</evidence>
<gene>
    <name evidence="5" type="ORF">INF26_00100</name>
</gene>
<dbReference type="Proteomes" id="UP001194273">
    <property type="component" value="Unassembled WGS sequence"/>
</dbReference>
<proteinExistence type="predicted"/>
<keyword evidence="2" id="KW-1133">Transmembrane helix</keyword>
<feature type="compositionally biased region" description="Low complexity" evidence="1">
    <location>
        <begin position="237"/>
        <end position="247"/>
    </location>
</feature>
<evidence type="ECO:0000313" key="6">
    <source>
        <dbReference type="Proteomes" id="UP001194273"/>
    </source>
</evidence>
<feature type="domain" description="DUF6273" evidence="4">
    <location>
        <begin position="466"/>
        <end position="593"/>
    </location>
</feature>
<dbReference type="Pfam" id="PF13240">
    <property type="entry name" value="Zn_Ribbon_1"/>
    <property type="match status" value="1"/>
</dbReference>
<dbReference type="InterPro" id="IPR026870">
    <property type="entry name" value="Zinc_ribbon_dom"/>
</dbReference>
<feature type="compositionally biased region" description="Basic and acidic residues" evidence="1">
    <location>
        <begin position="112"/>
        <end position="130"/>
    </location>
</feature>
<feature type="region of interest" description="Disordered" evidence="1">
    <location>
        <begin position="336"/>
        <end position="377"/>
    </location>
</feature>
<feature type="region of interest" description="Disordered" evidence="1">
    <location>
        <begin position="63"/>
        <end position="247"/>
    </location>
</feature>
<dbReference type="EMBL" id="JADCJZ010000001">
    <property type="protein sequence ID" value="MBE5023272.1"/>
    <property type="molecule type" value="Genomic_DNA"/>
</dbReference>
<feature type="compositionally biased region" description="Basic and acidic residues" evidence="1">
    <location>
        <begin position="84"/>
        <end position="103"/>
    </location>
</feature>
<accession>A0ABR9QQC7</accession>
<keyword evidence="2" id="KW-0472">Membrane</keyword>
<feature type="compositionally biased region" description="Acidic residues" evidence="1">
    <location>
        <begin position="354"/>
        <end position="370"/>
    </location>
</feature>
<evidence type="ECO:0000259" key="3">
    <source>
        <dbReference type="Pfam" id="PF13240"/>
    </source>
</evidence>
<dbReference type="Pfam" id="PF19789">
    <property type="entry name" value="DUF6273"/>
    <property type="match status" value="1"/>
</dbReference>
<evidence type="ECO:0000256" key="1">
    <source>
        <dbReference type="SAM" id="MobiDB-lite"/>
    </source>
</evidence>
<keyword evidence="2" id="KW-0812">Transmembrane</keyword>
<dbReference type="InterPro" id="IPR046240">
    <property type="entry name" value="DUF6273"/>
</dbReference>
<dbReference type="RefSeq" id="WP_193528740.1">
    <property type="nucleotide sequence ID" value="NZ_JADCJZ010000001.1"/>
</dbReference>
<feature type="compositionally biased region" description="Acidic residues" evidence="1">
    <location>
        <begin position="131"/>
        <end position="236"/>
    </location>
</feature>
<sequence length="605" mass="63609">MKCKNCGEELPERARFCYACGTPVEDVPAPKRLEEPLAAGAVPLVPLAPPPRAYRMESRAARAAARGDRRLARAVTRALGTDADEQKKDAEPKKDELGEKDAATEAAVEETAAEKDVAVEAEPTVEKDVTSEVEEDVTTEAEETAEQAPEAEEDVEAAEDAPEEAVEEEPGPEGADEAEEAAVAEDAPEPEGADEPEEEPEAEATEPEADAAEEDVADDEPAGPEPAAEPEPDAAEPEPSAAEKTAAGATALLHRISEAASEDVIPAAKRGLSATKDTLSTAGEDLSAVGGRLSEYVKEMQGPRPVIIGIAVVALAVAIGALVWFGTSPLGPFAPRDENVPVVQPPSDGSIPPLEDDSEEAEEPAEEEPSELAPRASVAEYSWDELSQVSALIAAAPSDEEAVAIATEYHLCTDDGKLDGTQTKELELTDGTKVTVAVAGFRHDEKADGSGVAGVTFVTLGSIGKQAYNPSGDVTAWEDSPLRSWMNQSLMGELPEGLADLIVPVTKATGTPSGDLSETSDSMWLLSATELAGLATNGEEGSQYQLFSDQGVEGQSSVLKLCDDYWWLRGLTSDGQWQRTVDKDGSPSSGRNSLYEFDVVAGFCL</sequence>
<name>A0ABR9QQC7_9ACTN</name>
<keyword evidence="6" id="KW-1185">Reference proteome</keyword>
<protein>
    <submittedName>
        <fullName evidence="5">Zinc ribbon domain-containing protein</fullName>
    </submittedName>
</protein>